<keyword evidence="3" id="KW-1185">Reference proteome</keyword>
<evidence type="ECO:0000313" key="2">
    <source>
        <dbReference type="EMBL" id="QDT44582.1"/>
    </source>
</evidence>
<feature type="transmembrane region" description="Helical" evidence="1">
    <location>
        <begin position="58"/>
        <end position="78"/>
    </location>
</feature>
<sequence length="79" mass="9099">MHEHGLAWLWSPSRFELTLLLAIIFISACFISDHLGLSFWDLAGKSDEDGKYSIKQQLLRIFLFLNLLLFTLVIISAFL</sequence>
<evidence type="ECO:0000313" key="3">
    <source>
        <dbReference type="Proteomes" id="UP000317171"/>
    </source>
</evidence>
<dbReference type="EMBL" id="CP036269">
    <property type="protein sequence ID" value="QDT44582.1"/>
    <property type="molecule type" value="Genomic_DNA"/>
</dbReference>
<accession>A0A517RL76</accession>
<evidence type="ECO:0000256" key="1">
    <source>
        <dbReference type="SAM" id="Phobius"/>
    </source>
</evidence>
<gene>
    <name evidence="2" type="ORF">Pan241w_46940</name>
</gene>
<proteinExistence type="predicted"/>
<organism evidence="2 3">
    <name type="scientific">Gimesia alba</name>
    <dbReference type="NCBI Taxonomy" id="2527973"/>
    <lineage>
        <taxon>Bacteria</taxon>
        <taxon>Pseudomonadati</taxon>
        <taxon>Planctomycetota</taxon>
        <taxon>Planctomycetia</taxon>
        <taxon>Planctomycetales</taxon>
        <taxon>Planctomycetaceae</taxon>
        <taxon>Gimesia</taxon>
    </lineage>
</organism>
<name>A0A517RL76_9PLAN</name>
<dbReference type="Proteomes" id="UP000317171">
    <property type="component" value="Chromosome"/>
</dbReference>
<protein>
    <submittedName>
        <fullName evidence="2">Uncharacterized protein</fullName>
    </submittedName>
</protein>
<reference evidence="2 3" key="1">
    <citation type="submission" date="2019-02" db="EMBL/GenBank/DDBJ databases">
        <title>Deep-cultivation of Planctomycetes and their phenomic and genomic characterization uncovers novel biology.</title>
        <authorList>
            <person name="Wiegand S."/>
            <person name="Jogler M."/>
            <person name="Boedeker C."/>
            <person name="Pinto D."/>
            <person name="Vollmers J."/>
            <person name="Rivas-Marin E."/>
            <person name="Kohn T."/>
            <person name="Peeters S.H."/>
            <person name="Heuer A."/>
            <person name="Rast P."/>
            <person name="Oberbeckmann S."/>
            <person name="Bunk B."/>
            <person name="Jeske O."/>
            <person name="Meyerdierks A."/>
            <person name="Storesund J.E."/>
            <person name="Kallscheuer N."/>
            <person name="Luecker S."/>
            <person name="Lage O.M."/>
            <person name="Pohl T."/>
            <person name="Merkel B.J."/>
            <person name="Hornburger P."/>
            <person name="Mueller R.-W."/>
            <person name="Bruemmer F."/>
            <person name="Labrenz M."/>
            <person name="Spormann A.M."/>
            <person name="Op den Camp H."/>
            <person name="Overmann J."/>
            <person name="Amann R."/>
            <person name="Jetten M.S.M."/>
            <person name="Mascher T."/>
            <person name="Medema M.H."/>
            <person name="Devos D.P."/>
            <person name="Kaster A.-K."/>
            <person name="Ovreas L."/>
            <person name="Rohde M."/>
            <person name="Galperin M.Y."/>
            <person name="Jogler C."/>
        </authorList>
    </citation>
    <scope>NUCLEOTIDE SEQUENCE [LARGE SCALE GENOMIC DNA]</scope>
    <source>
        <strain evidence="2 3">Pan241w</strain>
    </source>
</reference>
<keyword evidence="1" id="KW-0472">Membrane</keyword>
<feature type="transmembrane region" description="Helical" evidence="1">
    <location>
        <begin position="17"/>
        <end position="37"/>
    </location>
</feature>
<dbReference type="AlphaFoldDB" id="A0A517RL76"/>
<keyword evidence="1" id="KW-0812">Transmembrane</keyword>
<dbReference type="KEGG" id="gaz:Pan241w_46940"/>
<keyword evidence="1" id="KW-1133">Transmembrane helix</keyword>